<feature type="transmembrane region" description="Helical" evidence="1">
    <location>
        <begin position="280"/>
        <end position="302"/>
    </location>
</feature>
<evidence type="ECO:0000259" key="2">
    <source>
        <dbReference type="Pfam" id="PF01757"/>
    </source>
</evidence>
<proteinExistence type="predicted"/>
<feature type="transmembrane region" description="Helical" evidence="1">
    <location>
        <begin position="189"/>
        <end position="211"/>
    </location>
</feature>
<evidence type="ECO:0000313" key="3">
    <source>
        <dbReference type="EMBL" id="CDN89882.1"/>
    </source>
</evidence>
<sequence length="391" mass="43976">MSKHSPPPDTGTRLHALDNLRALLMWLGIVLHVEAIYAIQRMPNAWRDDQRTLFADVVVSSIHAFRMPAFFILGGFFAALLVRSRGPDGLLRHRLMRLGLPFALFWPLLWLASGVAALFFMNLMVHDEWGLDTQVVPRLPILDSPNTIHLWFLWMLLWFCVATAALWRLPRAWFAPVESALAWLARQPWGFVVLALPLAVASAAYPNAILAPAGAFLPDWNEWLYHGSFFVFGLMLHGRQAELFARFQRHWAGYAVAGLACYLMATAVTLSQGPVLLSAYSYHCISWLWSFAAIGLALRLVPSRHAVLGYLSDSAYWVYLLHYPLTILFGALLFEQPLPALAKMAINIAGTTLVCLGSYELFVRHGWISQLLNGKRHPRRSRGGGAEHRVT</sequence>
<feature type="transmembrane region" description="Helical" evidence="1">
    <location>
        <begin position="20"/>
        <end position="39"/>
    </location>
</feature>
<feature type="transmembrane region" description="Helical" evidence="1">
    <location>
        <begin position="223"/>
        <end position="239"/>
    </location>
</feature>
<feature type="transmembrane region" description="Helical" evidence="1">
    <location>
        <begin position="148"/>
        <end position="169"/>
    </location>
</feature>
<protein>
    <submittedName>
        <fullName evidence="3">Acyltransferase 3</fullName>
        <ecNumber evidence="3">2.3.1.-</ecNumber>
    </submittedName>
</protein>
<keyword evidence="4" id="KW-1185">Reference proteome</keyword>
<keyword evidence="3" id="KW-0012">Acyltransferase</keyword>
<feature type="transmembrane region" description="Helical" evidence="1">
    <location>
        <begin position="59"/>
        <end position="82"/>
    </location>
</feature>
<reference evidence="4" key="1">
    <citation type="submission" date="2014-11" db="EMBL/GenBank/DDBJ databases">
        <title>Draft genome sequence of Hydrogenophaga intermedia S1.</title>
        <authorList>
            <person name="Gan H.M."/>
            <person name="Chew T.H."/>
            <person name="Stolz A."/>
        </authorList>
    </citation>
    <scope>NUCLEOTIDE SEQUENCE [LARGE SCALE GENOMIC DNA]</scope>
    <source>
        <strain evidence="4">S1</strain>
    </source>
</reference>
<keyword evidence="1" id="KW-1133">Transmembrane helix</keyword>
<feature type="transmembrane region" description="Helical" evidence="1">
    <location>
        <begin position="103"/>
        <end position="125"/>
    </location>
</feature>
<feature type="domain" description="Acyltransferase 3" evidence="2">
    <location>
        <begin position="15"/>
        <end position="356"/>
    </location>
</feature>
<dbReference type="PANTHER" id="PTHR36927:SF1">
    <property type="entry name" value="MDO-LIKE PROTEIN"/>
    <property type="match status" value="1"/>
</dbReference>
<dbReference type="Proteomes" id="UP000028878">
    <property type="component" value="Unassembled WGS sequence"/>
</dbReference>
<dbReference type="AlphaFoldDB" id="A0A1L1PIQ8"/>
<keyword evidence="3" id="KW-0808">Transferase</keyword>
<dbReference type="EC" id="2.3.1.-" evidence="3"/>
<keyword evidence="1" id="KW-0472">Membrane</keyword>
<keyword evidence="1" id="KW-0812">Transmembrane</keyword>
<name>A0A1L1PIQ8_HYDIT</name>
<dbReference type="GO" id="GO:0016747">
    <property type="term" value="F:acyltransferase activity, transferring groups other than amino-acyl groups"/>
    <property type="evidence" value="ECO:0007669"/>
    <property type="project" value="InterPro"/>
</dbReference>
<feature type="transmembrane region" description="Helical" evidence="1">
    <location>
        <begin position="340"/>
        <end position="362"/>
    </location>
</feature>
<accession>A0A1L1PIQ8</accession>
<evidence type="ECO:0000256" key="1">
    <source>
        <dbReference type="SAM" id="Phobius"/>
    </source>
</evidence>
<dbReference type="PANTHER" id="PTHR36927">
    <property type="entry name" value="BLR4337 PROTEIN"/>
    <property type="match status" value="1"/>
</dbReference>
<evidence type="ECO:0000313" key="4">
    <source>
        <dbReference type="Proteomes" id="UP000028878"/>
    </source>
</evidence>
<gene>
    <name evidence="3" type="ORF">BN948_04322</name>
</gene>
<dbReference type="EMBL" id="CCAE010000056">
    <property type="protein sequence ID" value="CDN89882.1"/>
    <property type="molecule type" value="Genomic_DNA"/>
</dbReference>
<dbReference type="RefSeq" id="WP_009518992.1">
    <property type="nucleotide sequence ID" value="NZ_CCAE010000056.1"/>
</dbReference>
<organism evidence="3 4">
    <name type="scientific">Hydrogenophaga intermedia</name>
    <dbReference type="NCBI Taxonomy" id="65786"/>
    <lineage>
        <taxon>Bacteria</taxon>
        <taxon>Pseudomonadati</taxon>
        <taxon>Pseudomonadota</taxon>
        <taxon>Betaproteobacteria</taxon>
        <taxon>Burkholderiales</taxon>
        <taxon>Comamonadaceae</taxon>
        <taxon>Hydrogenophaga</taxon>
    </lineage>
</organism>
<dbReference type="Pfam" id="PF01757">
    <property type="entry name" value="Acyl_transf_3"/>
    <property type="match status" value="1"/>
</dbReference>
<dbReference type="InterPro" id="IPR002656">
    <property type="entry name" value="Acyl_transf_3_dom"/>
</dbReference>
<feature type="transmembrane region" description="Helical" evidence="1">
    <location>
        <begin position="251"/>
        <end position="268"/>
    </location>
</feature>
<feature type="transmembrane region" description="Helical" evidence="1">
    <location>
        <begin position="314"/>
        <end position="334"/>
    </location>
</feature>
<dbReference type="InterPro" id="IPR050623">
    <property type="entry name" value="Glucan_succinyl_AcylTrfase"/>
</dbReference>